<dbReference type="GO" id="GO:0045159">
    <property type="term" value="F:myosin II binding"/>
    <property type="evidence" value="ECO:0007669"/>
    <property type="project" value="TreeGrafter"/>
</dbReference>
<reference evidence="4" key="1">
    <citation type="submission" date="2021-03" db="EMBL/GenBank/DDBJ databases">
        <authorList>
            <person name="Li Z."/>
            <person name="Yang C."/>
        </authorList>
    </citation>
    <scope>NUCLEOTIDE SEQUENCE</scope>
    <source>
        <strain evidence="4">Dzin_1.0</strain>
        <tissue evidence="4">Leaf</tissue>
    </source>
</reference>
<dbReference type="InterPro" id="IPR013905">
    <property type="entry name" value="Lgl_C_dom"/>
</dbReference>
<dbReference type="PANTHER" id="PTHR10241">
    <property type="entry name" value="LETHAL 2 GIANT LARVAE PROTEIN"/>
    <property type="match status" value="1"/>
</dbReference>
<dbReference type="SMART" id="SM00320">
    <property type="entry name" value="WD40"/>
    <property type="match status" value="5"/>
</dbReference>
<dbReference type="GO" id="GO:0005737">
    <property type="term" value="C:cytoplasm"/>
    <property type="evidence" value="ECO:0007669"/>
    <property type="project" value="TreeGrafter"/>
</dbReference>
<gene>
    <name evidence="4" type="ORF">J5N97_024690</name>
</gene>
<comment type="caution">
    <text evidence="4">The sequence shown here is derived from an EMBL/GenBank/DDBJ whole genome shotgun (WGS) entry which is preliminary data.</text>
</comment>
<dbReference type="Proteomes" id="UP001085076">
    <property type="component" value="Miscellaneous, Linkage group lg07"/>
</dbReference>
<evidence type="ECO:0000313" key="4">
    <source>
        <dbReference type="EMBL" id="KAJ0967773.1"/>
    </source>
</evidence>
<keyword evidence="5" id="KW-1185">Reference proteome</keyword>
<name>A0A9D5H9A2_9LILI</name>
<feature type="domain" description="Lethal giant larvae (Lgl)-like C-terminal" evidence="3">
    <location>
        <begin position="703"/>
        <end position="837"/>
    </location>
</feature>
<protein>
    <recommendedName>
        <fullName evidence="3">Lethal giant larvae (Lgl)-like C-terminal domain-containing protein</fullName>
    </recommendedName>
</protein>
<dbReference type="GO" id="GO:0005886">
    <property type="term" value="C:plasma membrane"/>
    <property type="evidence" value="ECO:0007669"/>
    <property type="project" value="TreeGrafter"/>
</dbReference>
<organism evidence="4 5">
    <name type="scientific">Dioscorea zingiberensis</name>
    <dbReference type="NCBI Taxonomy" id="325984"/>
    <lineage>
        <taxon>Eukaryota</taxon>
        <taxon>Viridiplantae</taxon>
        <taxon>Streptophyta</taxon>
        <taxon>Embryophyta</taxon>
        <taxon>Tracheophyta</taxon>
        <taxon>Spermatophyta</taxon>
        <taxon>Magnoliopsida</taxon>
        <taxon>Liliopsida</taxon>
        <taxon>Dioscoreales</taxon>
        <taxon>Dioscoreaceae</taxon>
        <taxon>Dioscorea</taxon>
    </lineage>
</organism>
<dbReference type="CDD" id="cd15873">
    <property type="entry name" value="R-SNARE_STXBP5_6"/>
    <property type="match status" value="1"/>
</dbReference>
<dbReference type="SUPFAM" id="SSF50978">
    <property type="entry name" value="WD40 repeat-like"/>
    <property type="match status" value="2"/>
</dbReference>
<dbReference type="PANTHER" id="PTHR10241:SF27">
    <property type="entry name" value="TRANSDUCIN_WD40 REPEAT-LIKE SUPERFAMILY PROTEIN"/>
    <property type="match status" value="1"/>
</dbReference>
<accession>A0A9D5H9A2</accession>
<dbReference type="InterPro" id="IPR001680">
    <property type="entry name" value="WD40_rpt"/>
</dbReference>
<dbReference type="Gene3D" id="2.130.10.10">
    <property type="entry name" value="YVTN repeat-like/Quinoprotein amine dehydrogenase"/>
    <property type="match status" value="2"/>
</dbReference>
<reference evidence="4" key="2">
    <citation type="journal article" date="2022" name="Hortic Res">
        <title>The genome of Dioscorea zingiberensis sheds light on the biosynthesis, origin and evolution of the medicinally important diosgenin saponins.</title>
        <authorList>
            <person name="Li Y."/>
            <person name="Tan C."/>
            <person name="Li Z."/>
            <person name="Guo J."/>
            <person name="Li S."/>
            <person name="Chen X."/>
            <person name="Wang C."/>
            <person name="Dai X."/>
            <person name="Yang H."/>
            <person name="Song W."/>
            <person name="Hou L."/>
            <person name="Xu J."/>
            <person name="Tong Z."/>
            <person name="Xu A."/>
            <person name="Yuan X."/>
            <person name="Wang W."/>
            <person name="Yang Q."/>
            <person name="Chen L."/>
            <person name="Sun Z."/>
            <person name="Wang K."/>
            <person name="Pan B."/>
            <person name="Chen J."/>
            <person name="Bao Y."/>
            <person name="Liu F."/>
            <person name="Qi X."/>
            <person name="Gang D.R."/>
            <person name="Wen J."/>
            <person name="Li J."/>
        </authorList>
    </citation>
    <scope>NUCLEOTIDE SEQUENCE</scope>
    <source>
        <strain evidence="4">Dzin_1.0</strain>
    </source>
</reference>
<dbReference type="InterPro" id="IPR036322">
    <property type="entry name" value="WD40_repeat_dom_sf"/>
</dbReference>
<evidence type="ECO:0000256" key="1">
    <source>
        <dbReference type="ARBA" id="ARBA00008070"/>
    </source>
</evidence>
<evidence type="ECO:0000259" key="3">
    <source>
        <dbReference type="Pfam" id="PF08596"/>
    </source>
</evidence>
<dbReference type="AlphaFoldDB" id="A0A9D5H9A2"/>
<proteinExistence type="inferred from homology"/>
<keyword evidence="2" id="KW-0268">Exocytosis</keyword>
<evidence type="ECO:0000256" key="2">
    <source>
        <dbReference type="ARBA" id="ARBA00022483"/>
    </source>
</evidence>
<dbReference type="GO" id="GO:0006893">
    <property type="term" value="P:Golgi to plasma membrane transport"/>
    <property type="evidence" value="ECO:0007669"/>
    <property type="project" value="TreeGrafter"/>
</dbReference>
<dbReference type="OrthoDB" id="19944at2759"/>
<dbReference type="InterPro" id="IPR015943">
    <property type="entry name" value="WD40/YVTN_repeat-like_dom_sf"/>
</dbReference>
<sequence length="1046" mass="115843">MFVKKLVEMASKKQHGGGGINNGLRAEDVNPRLTFHHGIPARSSALAYDSIHNILAIATSNGRIKLFGKKNTQALLQSDNAFPSKFLQFFENKGMLVNITIRNHIEVWDVEERYLCCVHISDEEITSFSVIQQSSYMYLGDCHGSITVLKVDPELRHIIHMQYRIPFKESHGMVTGETNDSAVVSILPQPMAEAKRVIIIFRDGVIVLWGVSESKVVYMTGGNAPVSSHHEPKEVVSACWVCSSGSKLVVGYSNGDIFLWAVPVAVDQKNLVALNKRESYAASNLPLLKLNLGYKMEKVPIVSLRWVVGEGKASRLYVNGFSESGSFHSFQVIILNENTESRMIKLVLPLTEACLAMEMISCCNDKNKHKQNALVLLLKSGDLCLFDDSEIERYLLQCQSKLSPSVPNLIRVRLPYIDSSITVAKLYTGNTFPSSPTAEDQFQLGSKYPSLFSIDSKEKDGNHLSSARLREFSKTRNLYVTGHQDGVVNFWDASCPLLLPILSLKPQGEAVNSSTGVPVTALIFDIDSQILVSGDRNGLARIIMFKKEQSATENILHFLQAKQGGDYTTHCVKLNGAVQSISLHPDSKHLAIGTSKGYVSMIDMDGITILYQKQFSSQAYMGVNSLQFEKCSQYIYQKNALLVGMEDSSVLVLDVDTGNILSPGAIHPKKPSKALLMQILAWNHADRNDSSREYPVDDTMPNESLVLVCSEKAVRLYFLSHAIQGIKKLYNKKKLNGSCCYASIVYSSSGVGILLIFANGEMELRSLPDLTFLKEASLNGWSYSNLKSSSNSVPCASSEGELVVVNSDQEAIFFSVLLQDNVYRHVEHLIQVYNKDLVTSQEGFCTGMIAHKEKKKGVFGVMVKDVMGTKSNHSQQPNALNFSVGTSEELSEIFSTTNFPQDDVNKYRAVIDQDVELDIDDIDLDDIKEKTKGKSFVGLNTQMWGKKLKAIKGKLKPKMDEKVNQNKEDNENGNAVGAVDLIKKKYGYSVNNELSIPKIAASKLSENVSKLKGIGMKTSEMEGSAQSFSSMAKQLLRNVQHDQRTT</sequence>
<comment type="similarity">
    <text evidence="1">Belongs to the WD repeat L(2)GL family.</text>
</comment>
<dbReference type="Pfam" id="PF08596">
    <property type="entry name" value="Lgl_C"/>
    <property type="match status" value="1"/>
</dbReference>
<dbReference type="GO" id="GO:0005096">
    <property type="term" value="F:GTPase activator activity"/>
    <property type="evidence" value="ECO:0007669"/>
    <property type="project" value="TreeGrafter"/>
</dbReference>
<dbReference type="GO" id="GO:0006887">
    <property type="term" value="P:exocytosis"/>
    <property type="evidence" value="ECO:0007669"/>
    <property type="project" value="UniProtKB-KW"/>
</dbReference>
<evidence type="ECO:0000313" key="5">
    <source>
        <dbReference type="Proteomes" id="UP001085076"/>
    </source>
</evidence>
<dbReference type="GO" id="GO:0019905">
    <property type="term" value="F:syntaxin binding"/>
    <property type="evidence" value="ECO:0007669"/>
    <property type="project" value="TreeGrafter"/>
</dbReference>
<dbReference type="EMBL" id="JAGGNH010000007">
    <property type="protein sequence ID" value="KAJ0967773.1"/>
    <property type="molecule type" value="Genomic_DNA"/>
</dbReference>